<reference evidence="2" key="1">
    <citation type="submission" date="2021-08" db="EMBL/GenBank/DDBJ databases">
        <title>Hoeflea bacterium WL0058 sp. nov., isolated from the sediment.</title>
        <authorList>
            <person name="Wang L."/>
            <person name="Zhang D."/>
        </authorList>
    </citation>
    <scope>NUCLEOTIDE SEQUENCE</scope>
    <source>
        <strain evidence="2">WL0058</strain>
    </source>
</reference>
<dbReference type="Proteomes" id="UP001196509">
    <property type="component" value="Unassembled WGS sequence"/>
</dbReference>
<evidence type="ECO:0000313" key="2">
    <source>
        <dbReference type="EMBL" id="MBW8640371.1"/>
    </source>
</evidence>
<name>A0AAE3D417_9HYPH</name>
<proteinExistence type="predicted"/>
<keyword evidence="1" id="KW-0732">Signal</keyword>
<evidence type="ECO:0000256" key="1">
    <source>
        <dbReference type="SAM" id="SignalP"/>
    </source>
</evidence>
<gene>
    <name evidence="2" type="ORF">K1W69_24480</name>
</gene>
<sequence length="304" mass="35633">MKTPFMTLPFLLLFVFTAHADTPRLRYIQTFNYYWDMKGERPYINFDAPFFGRFAMHQPALFYECEMFGDRGECHFGKDLASLKENWMYNPNIHEWSEDDTPWFTINPYTTEELFNEDSDWAYVPMCNEPFKTLPDDSVHFSDFDNPDFIKKFNLELQASETVFTDQFLSWIEADDQLTAEIGDVGLLSIRANQAFRHAWKQGRLKRPAIVLAVGECGAGEVSVDIKFREPTERLQLITDFDYLICEREGLDPWNSNECPDVRDSVQETELLAGKYRAKITRNSGKVLFREIEIDDFEDEVVNF</sequence>
<dbReference type="EMBL" id="JAICBX010000006">
    <property type="protein sequence ID" value="MBW8640371.1"/>
    <property type="molecule type" value="Genomic_DNA"/>
</dbReference>
<comment type="caution">
    <text evidence="2">The sequence shown here is derived from an EMBL/GenBank/DDBJ whole genome shotgun (WGS) entry which is preliminary data.</text>
</comment>
<keyword evidence="3" id="KW-1185">Reference proteome</keyword>
<dbReference type="AlphaFoldDB" id="A0AAE3D417"/>
<organism evidence="2 3">
    <name type="scientific">Flavimaribacter sediminis</name>
    <dbReference type="NCBI Taxonomy" id="2865987"/>
    <lineage>
        <taxon>Bacteria</taxon>
        <taxon>Pseudomonadati</taxon>
        <taxon>Pseudomonadota</taxon>
        <taxon>Alphaproteobacteria</taxon>
        <taxon>Hyphomicrobiales</taxon>
        <taxon>Rhizobiaceae</taxon>
        <taxon>Flavimaribacter</taxon>
    </lineage>
</organism>
<feature type="chain" id="PRO_5042259059" evidence="1">
    <location>
        <begin position="21"/>
        <end position="304"/>
    </location>
</feature>
<feature type="signal peptide" evidence="1">
    <location>
        <begin position="1"/>
        <end position="20"/>
    </location>
</feature>
<protein>
    <submittedName>
        <fullName evidence="2">Uncharacterized protein</fullName>
    </submittedName>
</protein>
<evidence type="ECO:0000313" key="3">
    <source>
        <dbReference type="Proteomes" id="UP001196509"/>
    </source>
</evidence>
<accession>A0AAE3D417</accession>
<dbReference type="RefSeq" id="WP_220231102.1">
    <property type="nucleotide sequence ID" value="NZ_JAICBX010000006.1"/>
</dbReference>